<keyword evidence="1" id="KW-1133">Transmembrane helix</keyword>
<dbReference type="EMBL" id="BART01005958">
    <property type="protein sequence ID" value="GAG55669.1"/>
    <property type="molecule type" value="Genomic_DNA"/>
</dbReference>
<feature type="non-terminal residue" evidence="2">
    <location>
        <position position="1"/>
    </location>
</feature>
<reference evidence="2" key="1">
    <citation type="journal article" date="2014" name="Front. Microbiol.">
        <title>High frequency of phylogenetically diverse reductive dehalogenase-homologous genes in deep subseafloor sedimentary metagenomes.</title>
        <authorList>
            <person name="Kawai M."/>
            <person name="Futagami T."/>
            <person name="Toyoda A."/>
            <person name="Takaki Y."/>
            <person name="Nishi S."/>
            <person name="Hori S."/>
            <person name="Arai W."/>
            <person name="Tsubouchi T."/>
            <person name="Morono Y."/>
            <person name="Uchiyama I."/>
            <person name="Ito T."/>
            <person name="Fujiyama A."/>
            <person name="Inagaki F."/>
            <person name="Takami H."/>
        </authorList>
    </citation>
    <scope>NUCLEOTIDE SEQUENCE</scope>
    <source>
        <strain evidence="2">Expedition CK06-06</strain>
    </source>
</reference>
<keyword evidence="1" id="KW-0472">Membrane</keyword>
<gene>
    <name evidence="2" type="ORF">S01H4_13538</name>
</gene>
<feature type="transmembrane region" description="Helical" evidence="1">
    <location>
        <begin position="91"/>
        <end position="110"/>
    </location>
</feature>
<sequence>FGTHFAFRWEILVPAILVVLTIGGLLFGLTNTSSNLWYSIKSGGGETADSQTSPFFMGIFYPICIAIIVIIFIHFSRALKHTQDENIRLCLKYFLTGFSLSIGSLIPNILSNVLASAWENAQILNGIEFILVGIGMLFMLLGFFVKSKKVDENLATCD</sequence>
<evidence type="ECO:0000256" key="1">
    <source>
        <dbReference type="SAM" id="Phobius"/>
    </source>
</evidence>
<name>X0YHZ9_9ZZZZ</name>
<feature type="transmembrane region" description="Helical" evidence="1">
    <location>
        <begin position="59"/>
        <end position="79"/>
    </location>
</feature>
<feature type="transmembrane region" description="Helical" evidence="1">
    <location>
        <begin position="122"/>
        <end position="145"/>
    </location>
</feature>
<dbReference type="AlphaFoldDB" id="X0YHZ9"/>
<proteinExistence type="predicted"/>
<organism evidence="2">
    <name type="scientific">marine sediment metagenome</name>
    <dbReference type="NCBI Taxonomy" id="412755"/>
    <lineage>
        <taxon>unclassified sequences</taxon>
        <taxon>metagenomes</taxon>
        <taxon>ecological metagenomes</taxon>
    </lineage>
</organism>
<accession>X0YHZ9</accession>
<comment type="caution">
    <text evidence="2">The sequence shown here is derived from an EMBL/GenBank/DDBJ whole genome shotgun (WGS) entry which is preliminary data.</text>
</comment>
<feature type="transmembrane region" description="Helical" evidence="1">
    <location>
        <begin position="12"/>
        <end position="29"/>
    </location>
</feature>
<protein>
    <submittedName>
        <fullName evidence="2">Uncharacterized protein</fullName>
    </submittedName>
</protein>
<evidence type="ECO:0000313" key="2">
    <source>
        <dbReference type="EMBL" id="GAG55669.1"/>
    </source>
</evidence>
<keyword evidence="1" id="KW-0812">Transmembrane</keyword>